<keyword evidence="4" id="KW-1185">Reference proteome</keyword>
<evidence type="ECO:0000313" key="3">
    <source>
        <dbReference type="EMBL" id="RKE49616.1"/>
    </source>
</evidence>
<feature type="domain" description="DUF6695" evidence="1">
    <location>
        <begin position="264"/>
        <end position="340"/>
    </location>
</feature>
<dbReference type="OrthoDB" id="695573at2"/>
<dbReference type="Pfam" id="PF20405">
    <property type="entry name" value="DUF6695"/>
    <property type="match status" value="1"/>
</dbReference>
<accession>A0A420AYT1</accession>
<comment type="caution">
    <text evidence="3">The sequence shown here is derived from an EMBL/GenBank/DDBJ whole genome shotgun (WGS) entry which is preliminary data.</text>
</comment>
<dbReference type="EMBL" id="RAPY01000003">
    <property type="protein sequence ID" value="RKE49616.1"/>
    <property type="molecule type" value="Genomic_DNA"/>
</dbReference>
<feature type="domain" description="Type VI secretion system effector TseH-like" evidence="2">
    <location>
        <begin position="12"/>
        <end position="172"/>
    </location>
</feature>
<dbReference type="Pfam" id="PF25218">
    <property type="entry name" value="TseH"/>
    <property type="match status" value="1"/>
</dbReference>
<name>A0A420AYT1_SPHD1</name>
<proteinExistence type="predicted"/>
<dbReference type="InterPro" id="IPR057382">
    <property type="entry name" value="TseH"/>
</dbReference>
<gene>
    <name evidence="3" type="ORF">DFQ12_3737</name>
</gene>
<evidence type="ECO:0000259" key="1">
    <source>
        <dbReference type="Pfam" id="PF20405"/>
    </source>
</evidence>
<protein>
    <submittedName>
        <fullName evidence="3">Uncharacterized protein</fullName>
    </submittedName>
</protein>
<sequence length="357" mass="40588">MKTSSQYQDLAMILAWPDATIRGDEAWMMFFKKIGFVKNLNFKVGHTGIILIERDTGELHFYDFGRYIAPRGYGRTRSKDSDPKLTIKAKAQIDGDRIVNLLEIVQFFEEIKDAMQGVGDLYFSIVQGIDFYSGKSFADQWVHRGSYPYGAVAFNNNNCSRFIARLLNHASKRFHFWHSINFPETIKASPMSNVVNASPNRSIYKYTESGGLEMMKMNRFASLIFLLKKLRTNICRDLAESLPEDITIGGIVQKDKPDSIPTKAQYLGGVGEGAWFYIEPIGTSQAIIHRFTPKGELEYTVLGKACQSIDFESPYQITYDSHFLFSHILQANNTIRLEHICVLTVGEKGFSKNDKYA</sequence>
<organism evidence="3 4">
    <name type="scientific">Sphingobacterium detergens</name>
    <dbReference type="NCBI Taxonomy" id="1145106"/>
    <lineage>
        <taxon>Bacteria</taxon>
        <taxon>Pseudomonadati</taxon>
        <taxon>Bacteroidota</taxon>
        <taxon>Sphingobacteriia</taxon>
        <taxon>Sphingobacteriales</taxon>
        <taxon>Sphingobacteriaceae</taxon>
        <taxon>Sphingobacterium</taxon>
    </lineage>
</organism>
<dbReference type="InterPro" id="IPR046517">
    <property type="entry name" value="DUF6695"/>
</dbReference>
<dbReference type="AlphaFoldDB" id="A0A420AYT1"/>
<dbReference type="Proteomes" id="UP000286246">
    <property type="component" value="Unassembled WGS sequence"/>
</dbReference>
<reference evidence="3 4" key="1">
    <citation type="submission" date="2018-09" db="EMBL/GenBank/DDBJ databases">
        <title>Genomic Encyclopedia of Type Strains, Phase III (KMG-III): the genomes of soil and plant-associated and newly described type strains.</title>
        <authorList>
            <person name="Whitman W."/>
        </authorList>
    </citation>
    <scope>NUCLEOTIDE SEQUENCE [LARGE SCALE GENOMIC DNA]</scope>
    <source>
        <strain evidence="3 4">CECT 7938</strain>
    </source>
</reference>
<dbReference type="RefSeq" id="WP_120260436.1">
    <property type="nucleotide sequence ID" value="NZ_RAPY01000003.1"/>
</dbReference>
<evidence type="ECO:0000313" key="4">
    <source>
        <dbReference type="Proteomes" id="UP000286246"/>
    </source>
</evidence>
<evidence type="ECO:0000259" key="2">
    <source>
        <dbReference type="Pfam" id="PF25218"/>
    </source>
</evidence>